<dbReference type="InterPro" id="IPR033714">
    <property type="entry name" value="tRNA_bind_bactPheRS"/>
</dbReference>
<proteinExistence type="inferred from homology"/>
<dbReference type="EMBL" id="CP016199">
    <property type="protein sequence ID" value="ASS37907.1"/>
    <property type="molecule type" value="Genomic_DNA"/>
</dbReference>
<dbReference type="GO" id="GO:0016740">
    <property type="term" value="F:transferase activity"/>
    <property type="evidence" value="ECO:0007669"/>
    <property type="project" value="UniProtKB-ARBA"/>
</dbReference>
<dbReference type="SUPFAM" id="SSF46955">
    <property type="entry name" value="Putative DNA-binding domain"/>
    <property type="match status" value="1"/>
</dbReference>
<dbReference type="RefSeq" id="WP_094234141.1">
    <property type="nucleotide sequence ID" value="NZ_CP016199.1"/>
</dbReference>
<keyword evidence="13 15" id="KW-0030">Aminoacyl-tRNA synthetase</keyword>
<dbReference type="PROSITE" id="PS50886">
    <property type="entry name" value="TRBD"/>
    <property type="match status" value="1"/>
</dbReference>
<dbReference type="GO" id="GO:0000049">
    <property type="term" value="F:tRNA binding"/>
    <property type="evidence" value="ECO:0007669"/>
    <property type="project" value="UniProtKB-UniRule"/>
</dbReference>
<keyword evidence="8 15" id="KW-0547">Nucleotide-binding</keyword>
<dbReference type="SMART" id="SM00873">
    <property type="entry name" value="B3_4"/>
    <property type="match status" value="1"/>
</dbReference>
<dbReference type="Gene3D" id="3.50.40.10">
    <property type="entry name" value="Phenylalanyl-trna Synthetase, Chain B, domain 3"/>
    <property type="match status" value="1"/>
</dbReference>
<keyword evidence="12 15" id="KW-0648">Protein biosynthesis</keyword>
<dbReference type="InterPro" id="IPR045060">
    <property type="entry name" value="Phe-tRNA-ligase_IIc_bsu"/>
</dbReference>
<dbReference type="InterPro" id="IPR009061">
    <property type="entry name" value="DNA-bd_dom_put_sf"/>
</dbReference>
<evidence type="ECO:0000256" key="4">
    <source>
        <dbReference type="ARBA" id="ARBA00022490"/>
    </source>
</evidence>
<evidence type="ECO:0000256" key="16">
    <source>
        <dbReference type="PROSITE-ProRule" id="PRU00209"/>
    </source>
</evidence>
<keyword evidence="21" id="KW-1185">Reference proteome</keyword>
<dbReference type="GO" id="GO:0005524">
    <property type="term" value="F:ATP binding"/>
    <property type="evidence" value="ECO:0007669"/>
    <property type="project" value="UniProtKB-UniRule"/>
</dbReference>
<dbReference type="Proteomes" id="UP000214689">
    <property type="component" value="Chromosome"/>
</dbReference>
<evidence type="ECO:0000256" key="7">
    <source>
        <dbReference type="ARBA" id="ARBA00022723"/>
    </source>
</evidence>
<reference evidence="21" key="1">
    <citation type="submission" date="2016-05" db="EMBL/GenBank/DDBJ databases">
        <authorList>
            <person name="Holder M.E."/>
            <person name="Ajami N.J."/>
            <person name="Petrosino J.F."/>
        </authorList>
    </citation>
    <scope>NUCLEOTIDE SEQUENCE [LARGE SCALE GENOMIC DNA]</scope>
    <source>
        <strain evidence="21">ATCC 700696</strain>
    </source>
</reference>
<organism evidence="20 21">
    <name type="scientific">Mogibacterium pumilum</name>
    <dbReference type="NCBI Taxonomy" id="86332"/>
    <lineage>
        <taxon>Bacteria</taxon>
        <taxon>Bacillati</taxon>
        <taxon>Bacillota</taxon>
        <taxon>Clostridia</taxon>
        <taxon>Peptostreptococcales</taxon>
        <taxon>Anaerovoracaceae</taxon>
        <taxon>Mogibacterium</taxon>
    </lineage>
</organism>
<dbReference type="Pfam" id="PF03483">
    <property type="entry name" value="B3_4"/>
    <property type="match status" value="1"/>
</dbReference>
<comment type="catalytic activity">
    <reaction evidence="14 15">
        <text>tRNA(Phe) + L-phenylalanine + ATP = L-phenylalanyl-tRNA(Phe) + AMP + diphosphate + H(+)</text>
        <dbReference type="Rhea" id="RHEA:19413"/>
        <dbReference type="Rhea" id="RHEA-COMP:9668"/>
        <dbReference type="Rhea" id="RHEA-COMP:9699"/>
        <dbReference type="ChEBI" id="CHEBI:15378"/>
        <dbReference type="ChEBI" id="CHEBI:30616"/>
        <dbReference type="ChEBI" id="CHEBI:33019"/>
        <dbReference type="ChEBI" id="CHEBI:58095"/>
        <dbReference type="ChEBI" id="CHEBI:78442"/>
        <dbReference type="ChEBI" id="CHEBI:78531"/>
        <dbReference type="ChEBI" id="CHEBI:456215"/>
        <dbReference type="EC" id="6.1.1.20"/>
    </reaction>
</comment>
<dbReference type="SMART" id="SM00896">
    <property type="entry name" value="FDX-ACB"/>
    <property type="match status" value="1"/>
</dbReference>
<evidence type="ECO:0000256" key="8">
    <source>
        <dbReference type="ARBA" id="ARBA00022741"/>
    </source>
</evidence>
<dbReference type="Gene3D" id="3.30.56.10">
    <property type="match status" value="2"/>
</dbReference>
<dbReference type="GO" id="GO:0000287">
    <property type="term" value="F:magnesium ion binding"/>
    <property type="evidence" value="ECO:0007669"/>
    <property type="project" value="UniProtKB-UniRule"/>
</dbReference>
<evidence type="ECO:0000256" key="1">
    <source>
        <dbReference type="ARBA" id="ARBA00004496"/>
    </source>
</evidence>
<evidence type="ECO:0000256" key="9">
    <source>
        <dbReference type="ARBA" id="ARBA00022840"/>
    </source>
</evidence>
<dbReference type="Pfam" id="PF01588">
    <property type="entry name" value="tRNA_bind"/>
    <property type="match status" value="1"/>
</dbReference>
<dbReference type="OrthoDB" id="9805455at2"/>
<keyword evidence="9 15" id="KW-0067">ATP-binding</keyword>
<dbReference type="NCBIfam" id="TIGR00472">
    <property type="entry name" value="pheT_bact"/>
    <property type="match status" value="1"/>
</dbReference>
<dbReference type="InterPro" id="IPR004532">
    <property type="entry name" value="Phe-tRNA-ligase_IIc_bsu_bact"/>
</dbReference>
<keyword evidence="4 15" id="KW-0963">Cytoplasm</keyword>
<keyword evidence="5 16" id="KW-0820">tRNA-binding</keyword>
<feature type="domain" description="FDX-ACB" evidence="18">
    <location>
        <begin position="717"/>
        <end position="806"/>
    </location>
</feature>
<dbReference type="AlphaFoldDB" id="A0A223ASH9"/>
<feature type="binding site" evidence="15">
    <location>
        <position position="479"/>
    </location>
    <ligand>
        <name>Mg(2+)</name>
        <dbReference type="ChEBI" id="CHEBI:18420"/>
        <note>shared with alpha subunit</note>
    </ligand>
</feature>
<gene>
    <name evidence="15" type="primary">pheT</name>
    <name evidence="20" type="ORF">AXF17_05320</name>
</gene>
<keyword evidence="7 15" id="KW-0479">Metal-binding</keyword>
<feature type="binding site" evidence="15">
    <location>
        <position position="469"/>
    </location>
    <ligand>
        <name>Mg(2+)</name>
        <dbReference type="ChEBI" id="CHEBI:18420"/>
        <note>shared with alpha subunit</note>
    </ligand>
</feature>
<comment type="subunit">
    <text evidence="3 15">Tetramer of two alpha and two beta subunits.</text>
</comment>
<dbReference type="Gene3D" id="3.30.70.380">
    <property type="entry name" value="Ferrodoxin-fold anticodon-binding domain"/>
    <property type="match status" value="1"/>
</dbReference>
<feature type="binding site" evidence="15">
    <location>
        <position position="475"/>
    </location>
    <ligand>
        <name>Mg(2+)</name>
        <dbReference type="ChEBI" id="CHEBI:18420"/>
        <note>shared with alpha subunit</note>
    </ligand>
</feature>
<dbReference type="GO" id="GO:0140096">
    <property type="term" value="F:catalytic activity, acting on a protein"/>
    <property type="evidence" value="ECO:0007669"/>
    <property type="project" value="UniProtKB-ARBA"/>
</dbReference>
<feature type="domain" description="TRNA-binding" evidence="17">
    <location>
        <begin position="41"/>
        <end position="161"/>
    </location>
</feature>
<dbReference type="InterPro" id="IPR041616">
    <property type="entry name" value="PheRS_beta_core"/>
</dbReference>
<comment type="caution">
    <text evidence="15">Lacks conserved residue(s) required for the propagation of feature annotation.</text>
</comment>
<evidence type="ECO:0000259" key="18">
    <source>
        <dbReference type="PROSITE" id="PS51447"/>
    </source>
</evidence>
<dbReference type="InterPro" id="IPR005121">
    <property type="entry name" value="Fdx_antiC-bd"/>
</dbReference>
<dbReference type="GO" id="GO:0006432">
    <property type="term" value="P:phenylalanyl-tRNA aminoacylation"/>
    <property type="evidence" value="ECO:0007669"/>
    <property type="project" value="UniProtKB-UniRule"/>
</dbReference>
<dbReference type="GO" id="GO:0009328">
    <property type="term" value="C:phenylalanine-tRNA ligase complex"/>
    <property type="evidence" value="ECO:0007669"/>
    <property type="project" value="TreeGrafter"/>
</dbReference>
<evidence type="ECO:0000256" key="10">
    <source>
        <dbReference type="ARBA" id="ARBA00022842"/>
    </source>
</evidence>
<name>A0A223ASH9_9FIRM</name>
<dbReference type="SUPFAM" id="SSF56037">
    <property type="entry name" value="PheT/TilS domain"/>
    <property type="match status" value="1"/>
</dbReference>
<evidence type="ECO:0000256" key="14">
    <source>
        <dbReference type="ARBA" id="ARBA00049255"/>
    </source>
</evidence>
<dbReference type="PROSITE" id="PS51483">
    <property type="entry name" value="B5"/>
    <property type="match status" value="1"/>
</dbReference>
<evidence type="ECO:0000256" key="6">
    <source>
        <dbReference type="ARBA" id="ARBA00022598"/>
    </source>
</evidence>
<dbReference type="Pfam" id="PF03484">
    <property type="entry name" value="B5"/>
    <property type="match status" value="1"/>
</dbReference>
<evidence type="ECO:0000259" key="19">
    <source>
        <dbReference type="PROSITE" id="PS51483"/>
    </source>
</evidence>
<dbReference type="InterPro" id="IPR005146">
    <property type="entry name" value="B3/B4_tRNA-bd"/>
</dbReference>
<evidence type="ECO:0000256" key="5">
    <source>
        <dbReference type="ARBA" id="ARBA00022555"/>
    </source>
</evidence>
<dbReference type="PROSITE" id="PS51447">
    <property type="entry name" value="FDX_ACB"/>
    <property type="match status" value="1"/>
</dbReference>
<feature type="domain" description="B5" evidence="19">
    <location>
        <begin position="414"/>
        <end position="491"/>
    </location>
</feature>
<evidence type="ECO:0000313" key="20">
    <source>
        <dbReference type="EMBL" id="ASS37907.1"/>
    </source>
</evidence>
<keyword evidence="10 15" id="KW-0460">Magnesium</keyword>
<dbReference type="PANTHER" id="PTHR10947">
    <property type="entry name" value="PHENYLALANYL-TRNA SYNTHETASE BETA CHAIN AND LEUCINE-RICH REPEAT-CONTAINING PROTEIN 47"/>
    <property type="match status" value="1"/>
</dbReference>
<dbReference type="Gene3D" id="3.30.930.10">
    <property type="entry name" value="Bira Bifunctional Protein, Domain 2"/>
    <property type="match status" value="1"/>
</dbReference>
<dbReference type="SUPFAM" id="SSF55681">
    <property type="entry name" value="Class II aaRS and biotin synthetases"/>
    <property type="match status" value="1"/>
</dbReference>
<keyword evidence="11 16" id="KW-0694">RNA-binding</keyword>
<dbReference type="GO" id="GO:0004826">
    <property type="term" value="F:phenylalanine-tRNA ligase activity"/>
    <property type="evidence" value="ECO:0007669"/>
    <property type="project" value="UniProtKB-UniRule"/>
</dbReference>
<dbReference type="CDD" id="cd02796">
    <property type="entry name" value="tRNA_bind_bactPheRS"/>
    <property type="match status" value="1"/>
</dbReference>
<dbReference type="InterPro" id="IPR012340">
    <property type="entry name" value="NA-bd_OB-fold"/>
</dbReference>
<evidence type="ECO:0000256" key="2">
    <source>
        <dbReference type="ARBA" id="ARBA00008653"/>
    </source>
</evidence>
<evidence type="ECO:0000256" key="11">
    <source>
        <dbReference type="ARBA" id="ARBA00022884"/>
    </source>
</evidence>
<dbReference type="Pfam" id="PF17759">
    <property type="entry name" value="tRNA_synthFbeta"/>
    <property type="match status" value="1"/>
</dbReference>
<evidence type="ECO:0000256" key="3">
    <source>
        <dbReference type="ARBA" id="ARBA00011209"/>
    </source>
</evidence>
<dbReference type="SMART" id="SM00874">
    <property type="entry name" value="B5"/>
    <property type="match status" value="1"/>
</dbReference>
<protein>
    <recommendedName>
        <fullName evidence="15">Phenylalanine--tRNA ligase beta subunit</fullName>
        <ecNumber evidence="15">6.1.1.20</ecNumber>
    </recommendedName>
    <alternativeName>
        <fullName evidence="15">Phenylalanyl-tRNA synthetase beta subunit</fullName>
        <shortName evidence="15">PheRS</shortName>
    </alternativeName>
</protein>
<comment type="subcellular location">
    <subcellularLocation>
        <location evidence="1 15">Cytoplasm</location>
    </subcellularLocation>
</comment>
<sequence length="808" mass="90231">MKVSLNWVKKYIDIPADLTNAQIAYDLTMRTVEVEGVVDTAEKFHDIVVGKITSVEAHPNADKLRVCMVDIGEAEDVQIVCGGSNLYEGEKVVVSKPGAEVYWHGESELMKIKETKMRGVASYGMICGAEEVYLEDFYPTDDPAVIVDLGDIDTAPGQNIADAIGMNDTVLEIDNKSLTNRPDLWGHYGIARELAAIYKLPLKPLDEFVAPEGIREYDVEIDSPEKCYRYAGLEVRNLSIKESPLWMKTAIINGGMRPINAIVDITNYIMLSVGQPTHAFDRTHVTGEKIIVRNAKADEKLELLDGANIELTTEDLVICDVEGPMALAGIRGGKKDSILDDTVDVVLEVANFTAGAIRNTGKRFDEKTDSSIRYEKGIDTQRVDQGLALGIKLFKEIFPEAEFVAFKDVNPVVTKRAEVDITKAFLDTRLGKVFDEKEISDTLGRLGFEVEFKNGVYHTVAPTWRSTGDISMRDDVLGEIARLVGYENFEAKPLPVNFENAVHQIDTDLNRNLREHLAFRCGFNEIFTYPWIDEKYIKAARVNMENGIRLATPPAPELATLRQSLVPGALEAIVKNLRYYDNFKIFEIAEVFEKGEFHPSSDDETLPVHKLMLTGAVVGKDAKSLFFEAKGVVESLPRYCHMNGYQFKQIQKPSWADSDVYLNIVNGDKEVIGSLGLVSVVTLSDAGVKKASAAVFELDVKKLVPFTSRTNKFEHLPQFPLVEEDLSLLADEDVKWKDIYEAIKYMAKEVSFTEEYRGAQIPEGKKSIMLHIKLGNDDSTMTAKQIEKKTKNILNVLAKKTGVTLREE</sequence>
<dbReference type="Pfam" id="PF03147">
    <property type="entry name" value="FDX-ACB"/>
    <property type="match status" value="1"/>
</dbReference>
<evidence type="ECO:0000259" key="17">
    <source>
        <dbReference type="PROSITE" id="PS50886"/>
    </source>
</evidence>
<evidence type="ECO:0000256" key="13">
    <source>
        <dbReference type="ARBA" id="ARBA00023146"/>
    </source>
</evidence>
<dbReference type="InterPro" id="IPR036690">
    <property type="entry name" value="Fdx_antiC-bd_sf"/>
</dbReference>
<evidence type="ECO:0000256" key="12">
    <source>
        <dbReference type="ARBA" id="ARBA00022917"/>
    </source>
</evidence>
<dbReference type="SUPFAM" id="SSF50249">
    <property type="entry name" value="Nucleic acid-binding proteins"/>
    <property type="match status" value="1"/>
</dbReference>
<dbReference type="InterPro" id="IPR020825">
    <property type="entry name" value="Phe-tRNA_synthase-like_B3/B4"/>
</dbReference>
<dbReference type="PANTHER" id="PTHR10947:SF0">
    <property type="entry name" value="PHENYLALANINE--TRNA LIGASE BETA SUBUNIT"/>
    <property type="match status" value="1"/>
</dbReference>
<evidence type="ECO:0000256" key="15">
    <source>
        <dbReference type="HAMAP-Rule" id="MF_00283"/>
    </source>
</evidence>
<dbReference type="Gene3D" id="2.40.50.140">
    <property type="entry name" value="Nucleic acid-binding proteins"/>
    <property type="match status" value="1"/>
</dbReference>
<dbReference type="HAMAP" id="MF_00283">
    <property type="entry name" value="Phe_tRNA_synth_beta1"/>
    <property type="match status" value="1"/>
</dbReference>
<dbReference type="InterPro" id="IPR002547">
    <property type="entry name" value="tRNA-bd_dom"/>
</dbReference>
<dbReference type="EC" id="6.1.1.20" evidence="15"/>
<accession>A0A223ASH9</accession>
<keyword evidence="6 15" id="KW-0436">Ligase</keyword>
<comment type="similarity">
    <text evidence="2 15">Belongs to the phenylalanyl-tRNA synthetase beta subunit family. Type 1 subfamily.</text>
</comment>
<evidence type="ECO:0000313" key="21">
    <source>
        <dbReference type="Proteomes" id="UP000214689"/>
    </source>
</evidence>
<dbReference type="InterPro" id="IPR045864">
    <property type="entry name" value="aa-tRNA-synth_II/BPL/LPL"/>
</dbReference>
<dbReference type="InterPro" id="IPR005147">
    <property type="entry name" value="tRNA_synthase_B5-dom"/>
</dbReference>
<comment type="cofactor">
    <cofactor evidence="15">
        <name>Mg(2+)</name>
        <dbReference type="ChEBI" id="CHEBI:18420"/>
    </cofactor>
    <text evidence="15">Binds 2 magnesium ions per tetramer.</text>
</comment>
<dbReference type="SUPFAM" id="SSF54991">
    <property type="entry name" value="Anticodon-binding domain of PheRS"/>
    <property type="match status" value="1"/>
</dbReference>